<keyword evidence="4" id="KW-1185">Reference proteome</keyword>
<dbReference type="SUPFAM" id="SSF54160">
    <property type="entry name" value="Chromo domain-like"/>
    <property type="match status" value="1"/>
</dbReference>
<evidence type="ECO:0000313" key="4">
    <source>
        <dbReference type="Proteomes" id="UP000823775"/>
    </source>
</evidence>
<feature type="compositionally biased region" description="Low complexity" evidence="1">
    <location>
        <begin position="333"/>
        <end position="345"/>
    </location>
</feature>
<feature type="region of interest" description="Disordered" evidence="1">
    <location>
        <begin position="13"/>
        <end position="391"/>
    </location>
</feature>
<feature type="domain" description="Chromo" evidence="2">
    <location>
        <begin position="389"/>
        <end position="477"/>
    </location>
</feature>
<reference evidence="3 4" key="1">
    <citation type="journal article" date="2021" name="BMC Genomics">
        <title>Datura genome reveals duplications of psychoactive alkaloid biosynthetic genes and high mutation rate following tissue culture.</title>
        <authorList>
            <person name="Rajewski A."/>
            <person name="Carter-House D."/>
            <person name="Stajich J."/>
            <person name="Litt A."/>
        </authorList>
    </citation>
    <scope>NUCLEOTIDE SEQUENCE [LARGE SCALE GENOMIC DNA]</scope>
    <source>
        <strain evidence="3">AR-01</strain>
    </source>
</reference>
<dbReference type="InterPro" id="IPR016197">
    <property type="entry name" value="Chromo-like_dom_sf"/>
</dbReference>
<dbReference type="PROSITE" id="PS50013">
    <property type="entry name" value="CHROMO_2"/>
    <property type="match status" value="1"/>
</dbReference>
<feature type="compositionally biased region" description="Basic and acidic residues" evidence="1">
    <location>
        <begin position="96"/>
        <end position="109"/>
    </location>
</feature>
<sequence>MAFYRNYSNETITLDDKSLGEQSTQGIHQDVGNEEVEGSLSENDDNGQLQDEVGVEVETAAEDQVPPGRRVNLAGKWGSGFWKDCQPMGPSGRSGSGEESKSGSEYKNEEESDEVSDGREDQLESEDEGRRKEMGKSRSVPADEMLSDEYYEQDGDDQSDSLHYRAANPSSGYSSKPQSRPLAASKYASRKSVASKDQDDDEYADYEDDDSEDEDDPDDPDYGSTGRGRGIKDKDDDWEGGESDEVNSDDDEVGISDEDEEYYRKPQGKQKNRGGHSVKSNREVRSIATSARRKRGRTSYEEEESSEHDDENESDEDFGNKPRRVANLRLKNGGRSSAASASGRNSELRTSSRRSVRKVSYAESEESEEIDESKQKKSQKEEIEEEDGDSIEKVLWHQPKGMAEEAIRNKKSADPMLLSHLYDSEPDWNEMEFLIKWKGQSHLHCQWKSFAELQNLSGFKKVLNYTKRVMEDVKYRKTVSREE</sequence>
<proteinExistence type="predicted"/>
<dbReference type="CDD" id="cd18660">
    <property type="entry name" value="CD1_tandem"/>
    <property type="match status" value="1"/>
</dbReference>
<feature type="compositionally biased region" description="Polar residues" evidence="1">
    <location>
        <begin position="168"/>
        <end position="178"/>
    </location>
</feature>
<organism evidence="3 4">
    <name type="scientific">Datura stramonium</name>
    <name type="common">Jimsonweed</name>
    <name type="synonym">Common thornapple</name>
    <dbReference type="NCBI Taxonomy" id="4076"/>
    <lineage>
        <taxon>Eukaryota</taxon>
        <taxon>Viridiplantae</taxon>
        <taxon>Streptophyta</taxon>
        <taxon>Embryophyta</taxon>
        <taxon>Tracheophyta</taxon>
        <taxon>Spermatophyta</taxon>
        <taxon>Magnoliopsida</taxon>
        <taxon>eudicotyledons</taxon>
        <taxon>Gunneridae</taxon>
        <taxon>Pentapetalae</taxon>
        <taxon>asterids</taxon>
        <taxon>lamiids</taxon>
        <taxon>Solanales</taxon>
        <taxon>Solanaceae</taxon>
        <taxon>Solanoideae</taxon>
        <taxon>Datureae</taxon>
        <taxon>Datura</taxon>
    </lineage>
</organism>
<dbReference type="Gene3D" id="2.40.50.40">
    <property type="match status" value="1"/>
</dbReference>
<feature type="compositionally biased region" description="Basic and acidic residues" evidence="1">
    <location>
        <begin position="116"/>
        <end position="136"/>
    </location>
</feature>
<dbReference type="InterPro" id="IPR000953">
    <property type="entry name" value="Chromo/chromo_shadow_dom"/>
</dbReference>
<feature type="compositionally biased region" description="Acidic residues" evidence="1">
    <location>
        <begin position="145"/>
        <end position="159"/>
    </location>
</feature>
<feature type="compositionally biased region" description="Acidic residues" evidence="1">
    <location>
        <begin position="32"/>
        <end position="45"/>
    </location>
</feature>
<feature type="compositionally biased region" description="Acidic residues" evidence="1">
    <location>
        <begin position="301"/>
        <end position="317"/>
    </location>
</feature>
<gene>
    <name evidence="3" type="ORF">HAX54_035451</name>
</gene>
<feature type="compositionally biased region" description="Acidic residues" evidence="1">
    <location>
        <begin position="198"/>
        <end position="221"/>
    </location>
</feature>
<feature type="compositionally biased region" description="Basic residues" evidence="1">
    <location>
        <begin position="266"/>
        <end position="276"/>
    </location>
</feature>
<feature type="non-terminal residue" evidence="3">
    <location>
        <position position="483"/>
    </location>
</feature>
<protein>
    <recommendedName>
        <fullName evidence="2">Chromo domain-containing protein</fullName>
    </recommendedName>
</protein>
<feature type="compositionally biased region" description="Basic and acidic residues" evidence="1">
    <location>
        <begin position="372"/>
        <end position="381"/>
    </location>
</feature>
<accession>A0ABS8SFI5</accession>
<dbReference type="EMBL" id="JACEIK010000463">
    <property type="protein sequence ID" value="MCD7457593.1"/>
    <property type="molecule type" value="Genomic_DNA"/>
</dbReference>
<evidence type="ECO:0000256" key="1">
    <source>
        <dbReference type="SAM" id="MobiDB-lite"/>
    </source>
</evidence>
<feature type="compositionally biased region" description="Acidic residues" evidence="1">
    <location>
        <begin position="236"/>
        <end position="261"/>
    </location>
</feature>
<evidence type="ECO:0000313" key="3">
    <source>
        <dbReference type="EMBL" id="MCD7457593.1"/>
    </source>
</evidence>
<comment type="caution">
    <text evidence="3">The sequence shown here is derived from an EMBL/GenBank/DDBJ whole genome shotgun (WGS) entry which is preliminary data.</text>
</comment>
<evidence type="ECO:0000259" key="2">
    <source>
        <dbReference type="PROSITE" id="PS50013"/>
    </source>
</evidence>
<dbReference type="Proteomes" id="UP000823775">
    <property type="component" value="Unassembled WGS sequence"/>
</dbReference>
<name>A0ABS8SFI5_DATST</name>